<reference evidence="3" key="1">
    <citation type="submission" date="2018-04" db="EMBL/GenBank/DDBJ databases">
        <authorList>
            <person name="Cornet L."/>
        </authorList>
    </citation>
    <scope>NUCLEOTIDE SEQUENCE [LARGE SCALE GENOMIC DNA]</scope>
</reference>
<dbReference type="Pfam" id="PF00534">
    <property type="entry name" value="Glycos_transf_1"/>
    <property type="match status" value="1"/>
</dbReference>
<reference evidence="2 3" key="2">
    <citation type="submission" date="2018-06" db="EMBL/GenBank/DDBJ databases">
        <title>Metagenomic assembly of (sub)arctic Cyanobacteria and their associated microbiome from non-axenic cultures.</title>
        <authorList>
            <person name="Baurain D."/>
        </authorList>
    </citation>
    <scope>NUCLEOTIDE SEQUENCE [LARGE SCALE GENOMIC DNA]</scope>
    <source>
        <strain evidence="2">ULC027bin1</strain>
    </source>
</reference>
<evidence type="ECO:0000259" key="1">
    <source>
        <dbReference type="Pfam" id="PF00534"/>
    </source>
</evidence>
<dbReference type="Gene3D" id="3.40.50.2000">
    <property type="entry name" value="Glycogen Phosphorylase B"/>
    <property type="match status" value="2"/>
</dbReference>
<protein>
    <submittedName>
        <fullName evidence="2">Glycosyl transferase</fullName>
    </submittedName>
</protein>
<proteinExistence type="predicted"/>
<dbReference type="PANTHER" id="PTHR45947">
    <property type="entry name" value="SULFOQUINOVOSYL TRANSFERASE SQD2"/>
    <property type="match status" value="1"/>
</dbReference>
<accession>A0A2W4XR46</accession>
<dbReference type="GO" id="GO:0016757">
    <property type="term" value="F:glycosyltransferase activity"/>
    <property type="evidence" value="ECO:0007669"/>
    <property type="project" value="InterPro"/>
</dbReference>
<sequence>MKILHLSTADANGGAAKGAYSMHKALCAAGVDSHMLVADKFTSDRTVTGSTGITGSQKVQKGLCQTLEYWPLRRYKNKRPGAFSAAVYPSRIAAQVEAIDPDIINLHWVAKGLLRPSDLQKFQRQRPRHLVWTLRDMWAFTGGCHYSGDCSGYQTGCGQCPLLGSSRLHDLSYQVWQRKHAAWKDLTITLAPLSEWLADCARQSKLFAHQPIQVIPNAIDTDKYRPIDRAIARHVLNLPQDKKLILFGALQPTADTRKGFSYLQSALHHLAAQPNHNQLQTVIFGTDKPDQDLDLKLPTTFLGHLHDDTTLALAYSAADVMVVPSTQEAFGKTVIEAMACATPVVAFNSTGLKDSVVHQHNGYTAQCFDAIDLAHGISWVLESSDRLHTLSQNARQTIENQFTFARIAEQYQQLYQQLLTEPKNIS</sequence>
<dbReference type="EMBL" id="QBMP01000015">
    <property type="protein sequence ID" value="PZO59943.1"/>
    <property type="molecule type" value="Genomic_DNA"/>
</dbReference>
<organism evidence="2 3">
    <name type="scientific">Phormidesmis priestleyi</name>
    <dbReference type="NCBI Taxonomy" id="268141"/>
    <lineage>
        <taxon>Bacteria</taxon>
        <taxon>Bacillati</taxon>
        <taxon>Cyanobacteriota</taxon>
        <taxon>Cyanophyceae</taxon>
        <taxon>Leptolyngbyales</taxon>
        <taxon>Leptolyngbyaceae</taxon>
        <taxon>Phormidesmis</taxon>
    </lineage>
</organism>
<keyword evidence="2" id="KW-0808">Transferase</keyword>
<dbReference type="InterPro" id="IPR050194">
    <property type="entry name" value="Glycosyltransferase_grp1"/>
</dbReference>
<dbReference type="AlphaFoldDB" id="A0A2W4XR46"/>
<dbReference type="CDD" id="cd03825">
    <property type="entry name" value="GT4_WcaC-like"/>
    <property type="match status" value="1"/>
</dbReference>
<dbReference type="PANTHER" id="PTHR45947:SF3">
    <property type="entry name" value="SULFOQUINOVOSYL TRANSFERASE SQD2"/>
    <property type="match status" value="1"/>
</dbReference>
<dbReference type="Proteomes" id="UP000249794">
    <property type="component" value="Unassembled WGS sequence"/>
</dbReference>
<dbReference type="SUPFAM" id="SSF53756">
    <property type="entry name" value="UDP-Glycosyltransferase/glycogen phosphorylase"/>
    <property type="match status" value="1"/>
</dbReference>
<evidence type="ECO:0000313" key="3">
    <source>
        <dbReference type="Proteomes" id="UP000249794"/>
    </source>
</evidence>
<name>A0A2W4XR46_9CYAN</name>
<evidence type="ECO:0000313" key="2">
    <source>
        <dbReference type="EMBL" id="PZO59943.1"/>
    </source>
</evidence>
<feature type="domain" description="Glycosyl transferase family 1" evidence="1">
    <location>
        <begin position="232"/>
        <end position="396"/>
    </location>
</feature>
<comment type="caution">
    <text evidence="2">The sequence shown here is derived from an EMBL/GenBank/DDBJ whole genome shotgun (WGS) entry which is preliminary data.</text>
</comment>
<gene>
    <name evidence="2" type="ORF">DCF15_02920</name>
</gene>
<dbReference type="InterPro" id="IPR001296">
    <property type="entry name" value="Glyco_trans_1"/>
</dbReference>